<proteinExistence type="predicted"/>
<dbReference type="PROSITE" id="PS50404">
    <property type="entry name" value="GST_NTER"/>
    <property type="match status" value="1"/>
</dbReference>
<sequence>MPDIPAPYQLHHCVSARSFRPLWMLEELQQPYQLLMLPFPPRVLARDYLALNPLGTVPLLRHGAARLTESAAICEYLAACHPQAGLSMAAHEADFAAYLNWLHMSDATLGFPQTLVLRYAHFEPPERRLPQVAQDYARWFLARLRAVEAAVEHQEWLCAARFTAADVAVGYALMLAAHLELDSQWGPATQAYWQRLQARPAFARALAAEHSAALAQGVPTTPSPLIRP</sequence>
<dbReference type="Pfam" id="PF13409">
    <property type="entry name" value="GST_N_2"/>
    <property type="match status" value="1"/>
</dbReference>
<keyword evidence="3" id="KW-1185">Reference proteome</keyword>
<dbReference type="SFLD" id="SFLDS00019">
    <property type="entry name" value="Glutathione_Transferase_(cytos"/>
    <property type="match status" value="1"/>
</dbReference>
<dbReference type="SFLD" id="SFLDG00358">
    <property type="entry name" value="Main_(cytGST)"/>
    <property type="match status" value="1"/>
</dbReference>
<dbReference type="CDD" id="cd03046">
    <property type="entry name" value="GST_N_GTT1_like"/>
    <property type="match status" value="1"/>
</dbReference>
<dbReference type="SFLD" id="SFLDG01150">
    <property type="entry name" value="Main.1:_Beta-like"/>
    <property type="match status" value="1"/>
</dbReference>
<dbReference type="InterPro" id="IPR040079">
    <property type="entry name" value="Glutathione_S-Trfase"/>
</dbReference>
<organism evidence="2 3">
    <name type="scientific">Acidovorax bellezanensis</name>
    <dbReference type="NCBI Taxonomy" id="2976702"/>
    <lineage>
        <taxon>Bacteria</taxon>
        <taxon>Pseudomonadati</taxon>
        <taxon>Pseudomonadota</taxon>
        <taxon>Betaproteobacteria</taxon>
        <taxon>Burkholderiales</taxon>
        <taxon>Comamonadaceae</taxon>
        <taxon>Acidovorax</taxon>
    </lineage>
</organism>
<dbReference type="Proteomes" id="UP001525968">
    <property type="component" value="Unassembled WGS sequence"/>
</dbReference>
<dbReference type="SUPFAM" id="SSF52833">
    <property type="entry name" value="Thioredoxin-like"/>
    <property type="match status" value="1"/>
</dbReference>
<protein>
    <submittedName>
        <fullName evidence="2">Glutathione S-transferase family protein</fullName>
    </submittedName>
</protein>
<dbReference type="PANTHER" id="PTHR44051">
    <property type="entry name" value="GLUTATHIONE S-TRANSFERASE-RELATED"/>
    <property type="match status" value="1"/>
</dbReference>
<dbReference type="RefSeq" id="WP_261502408.1">
    <property type="nucleotide sequence ID" value="NZ_JAODYH010000017.1"/>
</dbReference>
<evidence type="ECO:0000259" key="1">
    <source>
        <dbReference type="PROSITE" id="PS50404"/>
    </source>
</evidence>
<accession>A0ABT2PS89</accession>
<reference evidence="2 3" key="1">
    <citation type="submission" date="2022-09" db="EMBL/GenBank/DDBJ databases">
        <title>Draft genome of isolate Be4.</title>
        <authorList>
            <person name="Sanchez-Castro I."/>
            <person name="Martinez-Rodriguez P."/>
            <person name="Descostes M."/>
            <person name="Merroun M."/>
        </authorList>
    </citation>
    <scope>NUCLEOTIDE SEQUENCE [LARGE SCALE GENOMIC DNA]</scope>
    <source>
        <strain evidence="2 3">Be4</strain>
    </source>
</reference>
<dbReference type="EMBL" id="JAODYH010000017">
    <property type="protein sequence ID" value="MCT9813155.1"/>
    <property type="molecule type" value="Genomic_DNA"/>
</dbReference>
<dbReference type="Gene3D" id="3.40.30.10">
    <property type="entry name" value="Glutaredoxin"/>
    <property type="match status" value="1"/>
</dbReference>
<gene>
    <name evidence="2" type="ORF">N0K08_21205</name>
</gene>
<dbReference type="InterPro" id="IPR004045">
    <property type="entry name" value="Glutathione_S-Trfase_N"/>
</dbReference>
<comment type="caution">
    <text evidence="2">The sequence shown here is derived from an EMBL/GenBank/DDBJ whole genome shotgun (WGS) entry which is preliminary data.</text>
</comment>
<dbReference type="Gene3D" id="1.20.1050.10">
    <property type="match status" value="1"/>
</dbReference>
<evidence type="ECO:0000313" key="2">
    <source>
        <dbReference type="EMBL" id="MCT9813155.1"/>
    </source>
</evidence>
<dbReference type="InterPro" id="IPR036249">
    <property type="entry name" value="Thioredoxin-like_sf"/>
</dbReference>
<dbReference type="SUPFAM" id="SSF47616">
    <property type="entry name" value="GST C-terminal domain-like"/>
    <property type="match status" value="1"/>
</dbReference>
<evidence type="ECO:0000313" key="3">
    <source>
        <dbReference type="Proteomes" id="UP001525968"/>
    </source>
</evidence>
<dbReference type="PANTHER" id="PTHR44051:SF21">
    <property type="entry name" value="GLUTATHIONE S-TRANSFERASE FAMILY PROTEIN"/>
    <property type="match status" value="1"/>
</dbReference>
<name>A0ABT2PS89_9BURK</name>
<dbReference type="InterPro" id="IPR036282">
    <property type="entry name" value="Glutathione-S-Trfase_C_sf"/>
</dbReference>
<feature type="domain" description="GST N-terminal" evidence="1">
    <location>
        <begin position="5"/>
        <end position="85"/>
    </location>
</feature>